<name>A0A4R8Q7N4_9PEZI</name>
<evidence type="ECO:0000259" key="3">
    <source>
        <dbReference type="Pfam" id="PF01557"/>
    </source>
</evidence>
<feature type="domain" description="Fumarylacetoacetase-like C-terminal" evidence="3">
    <location>
        <begin position="84"/>
        <end position="306"/>
    </location>
</feature>
<evidence type="ECO:0000313" key="4">
    <source>
        <dbReference type="EMBL" id="TDZ29793.1"/>
    </source>
</evidence>
<keyword evidence="5" id="KW-1185">Reference proteome</keyword>
<dbReference type="GO" id="GO:0003824">
    <property type="term" value="F:catalytic activity"/>
    <property type="evidence" value="ECO:0007669"/>
    <property type="project" value="InterPro"/>
</dbReference>
<dbReference type="EMBL" id="QAPG01000174">
    <property type="protein sequence ID" value="TDZ29793.1"/>
    <property type="molecule type" value="Genomic_DNA"/>
</dbReference>
<dbReference type="AlphaFoldDB" id="A0A4R8Q7N4"/>
<comment type="similarity">
    <text evidence="1">Belongs to the FAH family.</text>
</comment>
<sequence>MAFQLVTYSLDDIPIGGVHVKGRVYALADVLGATKYATVLDALKEWDVVRPKLEQFAGEPPIAPPKSFALREVDLLAPIPNPGTVFCAGGNYNDHGGEMDRVMNLKPVPNLKQRGQPPFFFLKNATGVCGPNSVTEADADDLQFDWELELTVIIGRVARNVTKEKALDYVAGFTVGNDLSFRKFVRRPDMHAGEPFEYDWFRQKSFDNSCPIGPWIVPAKQVTNVQDLEMKLWVGDELMQDTSTSKMVFTVAEQVEELSRQLTLHPGDVIMTGTGAGVGMGRGRFLQRGETVRAQINGIGEFTHRIG</sequence>
<organism evidence="4 5">
    <name type="scientific">Colletotrichum spinosum</name>
    <dbReference type="NCBI Taxonomy" id="1347390"/>
    <lineage>
        <taxon>Eukaryota</taxon>
        <taxon>Fungi</taxon>
        <taxon>Dikarya</taxon>
        <taxon>Ascomycota</taxon>
        <taxon>Pezizomycotina</taxon>
        <taxon>Sordariomycetes</taxon>
        <taxon>Hypocreomycetidae</taxon>
        <taxon>Glomerellales</taxon>
        <taxon>Glomerellaceae</taxon>
        <taxon>Colletotrichum</taxon>
        <taxon>Colletotrichum orbiculare species complex</taxon>
    </lineage>
</organism>
<evidence type="ECO:0000256" key="2">
    <source>
        <dbReference type="ARBA" id="ARBA00022723"/>
    </source>
</evidence>
<dbReference type="SUPFAM" id="SSF56529">
    <property type="entry name" value="FAH"/>
    <property type="match status" value="1"/>
</dbReference>
<protein>
    <recommendedName>
        <fullName evidence="3">Fumarylacetoacetase-like C-terminal domain-containing protein</fullName>
    </recommendedName>
</protein>
<dbReference type="GO" id="GO:0046872">
    <property type="term" value="F:metal ion binding"/>
    <property type="evidence" value="ECO:0007669"/>
    <property type="project" value="UniProtKB-KW"/>
</dbReference>
<gene>
    <name evidence="4" type="primary">yisK-1</name>
    <name evidence="4" type="ORF">C8035_v003802</name>
</gene>
<evidence type="ECO:0000313" key="5">
    <source>
        <dbReference type="Proteomes" id="UP000295083"/>
    </source>
</evidence>
<dbReference type="Gene3D" id="3.90.850.10">
    <property type="entry name" value="Fumarylacetoacetase-like, C-terminal domain"/>
    <property type="match status" value="1"/>
</dbReference>
<accession>A0A4R8Q7N4</accession>
<dbReference type="PANTHER" id="PTHR42796:SF4">
    <property type="entry name" value="FUMARYLACETOACETATE HYDROLASE DOMAIN-CONTAINING PROTEIN 2A"/>
    <property type="match status" value="1"/>
</dbReference>
<reference evidence="4 5" key="1">
    <citation type="submission" date="2018-11" db="EMBL/GenBank/DDBJ databases">
        <title>Genome sequence and assembly of Colletotrichum spinosum.</title>
        <authorList>
            <person name="Gan P."/>
            <person name="Shirasu K."/>
        </authorList>
    </citation>
    <scope>NUCLEOTIDE SEQUENCE [LARGE SCALE GENOMIC DNA]</scope>
    <source>
        <strain evidence="4 5">CBS 515.97</strain>
    </source>
</reference>
<dbReference type="InterPro" id="IPR051121">
    <property type="entry name" value="FAH"/>
</dbReference>
<proteinExistence type="inferred from homology"/>
<keyword evidence="2" id="KW-0479">Metal-binding</keyword>
<evidence type="ECO:0000256" key="1">
    <source>
        <dbReference type="ARBA" id="ARBA00010211"/>
    </source>
</evidence>
<dbReference type="Pfam" id="PF01557">
    <property type="entry name" value="FAA_hydrolase"/>
    <property type="match status" value="1"/>
</dbReference>
<dbReference type="InterPro" id="IPR036663">
    <property type="entry name" value="Fumarylacetoacetase_C_sf"/>
</dbReference>
<dbReference type="InterPro" id="IPR011234">
    <property type="entry name" value="Fumarylacetoacetase-like_C"/>
</dbReference>
<dbReference type="PANTHER" id="PTHR42796">
    <property type="entry name" value="FUMARYLACETOACETATE HYDROLASE DOMAIN-CONTAINING PROTEIN 2A-RELATED"/>
    <property type="match status" value="1"/>
</dbReference>
<dbReference type="Proteomes" id="UP000295083">
    <property type="component" value="Unassembled WGS sequence"/>
</dbReference>
<comment type="caution">
    <text evidence="4">The sequence shown here is derived from an EMBL/GenBank/DDBJ whole genome shotgun (WGS) entry which is preliminary data.</text>
</comment>
<dbReference type="GO" id="GO:0044281">
    <property type="term" value="P:small molecule metabolic process"/>
    <property type="evidence" value="ECO:0007669"/>
    <property type="project" value="UniProtKB-ARBA"/>
</dbReference>